<name>A0ABU5ZWB0_9FLAO</name>
<dbReference type="InterPro" id="IPR025232">
    <property type="entry name" value="DUF4174"/>
</dbReference>
<keyword evidence="5" id="KW-1185">Reference proteome</keyword>
<comment type="caution">
    <text evidence="4">The sequence shown here is derived from an EMBL/GenBank/DDBJ whole genome shotgun (WGS) entry which is preliminary data.</text>
</comment>
<reference evidence="4 5" key="1">
    <citation type="journal article" date="2013" name="Int. J. Syst. Evol. Microbiol.">
        <title>Aquimarina gracilis sp. nov., isolated from the gut microflora of a mussel, Mytilus coruscus, and emended description of Aquimarina spongiae.</title>
        <authorList>
            <person name="Park S.C."/>
            <person name="Choe H.N."/>
            <person name="Baik K.S."/>
            <person name="Seong C.N."/>
        </authorList>
    </citation>
    <scope>NUCLEOTIDE SEQUENCE [LARGE SCALE GENOMIC DNA]</scope>
    <source>
        <strain evidence="4 5">PSC32</strain>
    </source>
</reference>
<evidence type="ECO:0000256" key="1">
    <source>
        <dbReference type="ARBA" id="ARBA00022729"/>
    </source>
</evidence>
<dbReference type="EMBL" id="JAYKLX010000005">
    <property type="protein sequence ID" value="MEB3346148.1"/>
    <property type="molecule type" value="Genomic_DNA"/>
</dbReference>
<evidence type="ECO:0000313" key="5">
    <source>
        <dbReference type="Proteomes" id="UP001327027"/>
    </source>
</evidence>
<feature type="signal peptide" evidence="2">
    <location>
        <begin position="1"/>
        <end position="17"/>
    </location>
</feature>
<accession>A0ABU5ZWB0</accession>
<evidence type="ECO:0000313" key="4">
    <source>
        <dbReference type="EMBL" id="MEB3346148.1"/>
    </source>
</evidence>
<dbReference type="Pfam" id="PF13778">
    <property type="entry name" value="DUF4174"/>
    <property type="match status" value="1"/>
</dbReference>
<dbReference type="RefSeq" id="WP_324180173.1">
    <property type="nucleotide sequence ID" value="NZ_BAABAW010000006.1"/>
</dbReference>
<evidence type="ECO:0000259" key="3">
    <source>
        <dbReference type="Pfam" id="PF13778"/>
    </source>
</evidence>
<dbReference type="Proteomes" id="UP001327027">
    <property type="component" value="Unassembled WGS sequence"/>
</dbReference>
<gene>
    <name evidence="4" type="ORF">U6A24_11790</name>
</gene>
<evidence type="ECO:0000256" key="2">
    <source>
        <dbReference type="SAM" id="SignalP"/>
    </source>
</evidence>
<feature type="chain" id="PRO_5047298817" evidence="2">
    <location>
        <begin position="18"/>
        <end position="140"/>
    </location>
</feature>
<sequence>MKTLCCLIVLLPLVVFSQDLKQHLWQDRVLLVIADSYHNDTFKKQVRGLIKNESGLVERKLIVYQISKTSYFLGVKDTDPIQSSKLYDRFNFDEKTFKVILIGLDGGIKKKFDSYVSARQIFETIDQMPMRKQELRSKND</sequence>
<proteinExistence type="predicted"/>
<feature type="domain" description="DUF4174" evidence="3">
    <location>
        <begin position="20"/>
        <end position="134"/>
    </location>
</feature>
<organism evidence="4 5">
    <name type="scientific">Aquimarina gracilis</name>
    <dbReference type="NCBI Taxonomy" id="874422"/>
    <lineage>
        <taxon>Bacteria</taxon>
        <taxon>Pseudomonadati</taxon>
        <taxon>Bacteroidota</taxon>
        <taxon>Flavobacteriia</taxon>
        <taxon>Flavobacteriales</taxon>
        <taxon>Flavobacteriaceae</taxon>
        <taxon>Aquimarina</taxon>
    </lineage>
</organism>
<protein>
    <submittedName>
        <fullName evidence="4">DUF4174 domain-containing protein</fullName>
    </submittedName>
</protein>
<keyword evidence="1 2" id="KW-0732">Signal</keyword>